<reference evidence="2 4" key="2">
    <citation type="submission" date="2018-11" db="EMBL/GenBank/DDBJ databases">
        <authorList>
            <consortium name="Pathogen Informatics"/>
        </authorList>
    </citation>
    <scope>NUCLEOTIDE SEQUENCE [LARGE SCALE GENOMIC DNA]</scope>
</reference>
<feature type="transmembrane region" description="Helical" evidence="1">
    <location>
        <begin position="172"/>
        <end position="191"/>
    </location>
</feature>
<reference evidence="5" key="1">
    <citation type="submission" date="2017-02" db="UniProtKB">
        <authorList>
            <consortium name="WormBaseParasite"/>
        </authorList>
    </citation>
    <scope>IDENTIFICATION</scope>
</reference>
<keyword evidence="1" id="KW-0812">Transmembrane</keyword>
<feature type="transmembrane region" description="Helical" evidence="1">
    <location>
        <begin position="136"/>
        <end position="160"/>
    </location>
</feature>
<proteinExistence type="predicted"/>
<gene>
    <name evidence="2" type="ORF">DME_LOCUS7902</name>
</gene>
<name>A0A0N4U9V7_DRAME</name>
<evidence type="ECO:0000313" key="4">
    <source>
        <dbReference type="Proteomes" id="UP000274756"/>
    </source>
</evidence>
<evidence type="ECO:0000313" key="3">
    <source>
        <dbReference type="Proteomes" id="UP000038040"/>
    </source>
</evidence>
<dbReference type="AlphaFoldDB" id="A0A0N4U9V7"/>
<evidence type="ECO:0000313" key="5">
    <source>
        <dbReference type="WBParaSite" id="DME_0000389701-mRNA-1"/>
    </source>
</evidence>
<sequence length="250" mass="29600">MGYFIRSIRTYLYNLEIAFNWPVNCPLEVMELVGRERFNANNPKYMMPFFWMSEPVPATRSWGIIVCAIEWMFGLICLLFNILHFGIYLPKYKGNGIPGTVFFVTLIQFSIFYANKVLFIIALIEKRVRLLKQQLIFQYATSVILLINVSFTVAADAGGYDEQNLYASKNPILIRFVAFLSFIFIFVQLFLRWMTVSVYSFLRDTRRFIQAVENSMLRYRKRVFFTYCSIVFENTQNMKKPVSFIFCFFF</sequence>
<keyword evidence="1" id="KW-0472">Membrane</keyword>
<keyword evidence="1" id="KW-1133">Transmembrane helix</keyword>
<evidence type="ECO:0000256" key="1">
    <source>
        <dbReference type="SAM" id="Phobius"/>
    </source>
</evidence>
<protein>
    <submittedName>
        <fullName evidence="2 5">Uncharacterized protein</fullName>
    </submittedName>
</protein>
<feature type="transmembrane region" description="Helical" evidence="1">
    <location>
        <begin position="62"/>
        <end position="89"/>
    </location>
</feature>
<organism evidence="3 5">
    <name type="scientific">Dracunculus medinensis</name>
    <name type="common">Guinea worm</name>
    <dbReference type="NCBI Taxonomy" id="318479"/>
    <lineage>
        <taxon>Eukaryota</taxon>
        <taxon>Metazoa</taxon>
        <taxon>Ecdysozoa</taxon>
        <taxon>Nematoda</taxon>
        <taxon>Chromadorea</taxon>
        <taxon>Rhabditida</taxon>
        <taxon>Spirurina</taxon>
        <taxon>Dracunculoidea</taxon>
        <taxon>Dracunculidae</taxon>
        <taxon>Dracunculus</taxon>
    </lineage>
</organism>
<dbReference type="Proteomes" id="UP000274756">
    <property type="component" value="Unassembled WGS sequence"/>
</dbReference>
<dbReference type="WBParaSite" id="DME_0000389701-mRNA-1">
    <property type="protein sequence ID" value="DME_0000389701-mRNA-1"/>
    <property type="gene ID" value="DME_0000389701"/>
</dbReference>
<accession>A0A0N4U9V7</accession>
<keyword evidence="4" id="KW-1185">Reference proteome</keyword>
<dbReference type="Proteomes" id="UP000038040">
    <property type="component" value="Unplaced"/>
</dbReference>
<feature type="transmembrane region" description="Helical" evidence="1">
    <location>
        <begin position="101"/>
        <end position="124"/>
    </location>
</feature>
<dbReference type="EMBL" id="UYYG01001164">
    <property type="protein sequence ID" value="VDN57929.1"/>
    <property type="molecule type" value="Genomic_DNA"/>
</dbReference>
<evidence type="ECO:0000313" key="2">
    <source>
        <dbReference type="EMBL" id="VDN57929.1"/>
    </source>
</evidence>
<dbReference type="OrthoDB" id="5814630at2759"/>